<dbReference type="InterPro" id="IPR029063">
    <property type="entry name" value="SAM-dependent_MTases_sf"/>
</dbReference>
<organism evidence="1 2">
    <name type="scientific">Geoanaerobacter pelophilus</name>
    <dbReference type="NCBI Taxonomy" id="60036"/>
    <lineage>
        <taxon>Bacteria</taxon>
        <taxon>Pseudomonadati</taxon>
        <taxon>Thermodesulfobacteriota</taxon>
        <taxon>Desulfuromonadia</taxon>
        <taxon>Geobacterales</taxon>
        <taxon>Geobacteraceae</taxon>
        <taxon>Geoanaerobacter</taxon>
    </lineage>
</organism>
<dbReference type="CDD" id="cd02440">
    <property type="entry name" value="AdoMet_MTases"/>
    <property type="match status" value="1"/>
</dbReference>
<keyword evidence="1" id="KW-0489">Methyltransferase</keyword>
<accession>A0AAW4L5S4</accession>
<dbReference type="InterPro" id="IPR010719">
    <property type="entry name" value="MnmM_MeTrfase"/>
</dbReference>
<gene>
    <name evidence="1" type="ORF">KI809_03635</name>
</gene>
<proteinExistence type="predicted"/>
<dbReference type="Gene3D" id="3.40.50.150">
    <property type="entry name" value="Vaccinia Virus protein VP39"/>
    <property type="match status" value="1"/>
</dbReference>
<evidence type="ECO:0000313" key="1">
    <source>
        <dbReference type="EMBL" id="MBT0663384.1"/>
    </source>
</evidence>
<protein>
    <submittedName>
        <fullName evidence="1">Methyltransferase domain-containing protein</fullName>
    </submittedName>
</protein>
<reference evidence="1 2" key="1">
    <citation type="submission" date="2021-05" db="EMBL/GenBank/DDBJ databases">
        <title>The draft genome of Geobacter pelophilus DSM 12255.</title>
        <authorList>
            <person name="Xu Z."/>
            <person name="Masuda Y."/>
            <person name="Itoh H."/>
            <person name="Senoo K."/>
        </authorList>
    </citation>
    <scope>NUCLEOTIDE SEQUENCE [LARGE SCALE GENOMIC DNA]</scope>
    <source>
        <strain evidence="1 2">DSM 12255</strain>
    </source>
</reference>
<dbReference type="Pfam" id="PF06962">
    <property type="entry name" value="rRNA_methylase"/>
    <property type="match status" value="1"/>
</dbReference>
<dbReference type="PANTHER" id="PTHR35276">
    <property type="entry name" value="S-ADENOSYL-L-METHIONINE-DEPENDENT METHYLTRANSFERASES SUPERFAMILY PROTEIN"/>
    <property type="match status" value="1"/>
</dbReference>
<name>A0AAW4L5S4_9BACT</name>
<dbReference type="AlphaFoldDB" id="A0AAW4L5S4"/>
<dbReference type="RefSeq" id="WP_214170125.1">
    <property type="nucleotide sequence ID" value="NZ_JAHCVJ010000001.1"/>
</dbReference>
<dbReference type="GO" id="GO:0032259">
    <property type="term" value="P:methylation"/>
    <property type="evidence" value="ECO:0007669"/>
    <property type="project" value="UniProtKB-KW"/>
</dbReference>
<evidence type="ECO:0000313" key="2">
    <source>
        <dbReference type="Proteomes" id="UP000811899"/>
    </source>
</evidence>
<dbReference type="SUPFAM" id="SSF53335">
    <property type="entry name" value="S-adenosyl-L-methionine-dependent methyltransferases"/>
    <property type="match status" value="1"/>
</dbReference>
<dbReference type="PANTHER" id="PTHR35276:SF1">
    <property type="entry name" value="TRNA (MNM(5)S(2)U34)-METHYLTRANSFERASE, CHLOROPLASTIC"/>
    <property type="match status" value="1"/>
</dbReference>
<keyword evidence="2" id="KW-1185">Reference proteome</keyword>
<keyword evidence="1" id="KW-0808">Transferase</keyword>
<dbReference type="EMBL" id="JAHCVJ010000001">
    <property type="protein sequence ID" value="MBT0663384.1"/>
    <property type="molecule type" value="Genomic_DNA"/>
</dbReference>
<dbReference type="Proteomes" id="UP000811899">
    <property type="component" value="Unassembled WGS sequence"/>
</dbReference>
<comment type="caution">
    <text evidence="1">The sequence shown here is derived from an EMBL/GenBank/DDBJ whole genome shotgun (WGS) entry which is preliminary data.</text>
</comment>
<sequence length="202" mass="21033">MTSTDNPADSCGESADLRGAVALAHHFLRNVVKPGDRVVDATCGNGNDTLFLAKLVGEHGRVWAFDIQPSAIEKTSALLAAHQCASQVELIAGGHEGLSALVKEPLSAAVFNLGFLPGGDKGCITHGATTIAALAQAAALLTTGGIVTVAAYPGHSGGDDESQAVEQWASGLPPHIFNVWRHRQLNRSAVAPYLILVERRPS</sequence>
<dbReference type="GO" id="GO:0008168">
    <property type="term" value="F:methyltransferase activity"/>
    <property type="evidence" value="ECO:0007669"/>
    <property type="project" value="UniProtKB-KW"/>
</dbReference>